<evidence type="ECO:0000256" key="12">
    <source>
        <dbReference type="ARBA" id="ARBA00034704"/>
    </source>
</evidence>
<keyword evidence="6" id="KW-0498">Mitosis</keyword>
<dbReference type="InterPro" id="IPR001752">
    <property type="entry name" value="Kinesin_motor_dom"/>
</dbReference>
<dbReference type="GO" id="GO:0007018">
    <property type="term" value="P:microtubule-based movement"/>
    <property type="evidence" value="ECO:0007669"/>
    <property type="project" value="InterPro"/>
</dbReference>
<keyword evidence="3" id="KW-0132">Cell division</keyword>
<dbReference type="InterPro" id="IPR027417">
    <property type="entry name" value="P-loop_NTPase"/>
</dbReference>
<keyword evidence="8" id="KW-0175">Coiled coil</keyword>
<organism evidence="16 17">
    <name type="scientific">Thamnocephalis sphaerospora</name>
    <dbReference type="NCBI Taxonomy" id="78915"/>
    <lineage>
        <taxon>Eukaryota</taxon>
        <taxon>Fungi</taxon>
        <taxon>Fungi incertae sedis</taxon>
        <taxon>Zoopagomycota</taxon>
        <taxon>Zoopagomycotina</taxon>
        <taxon>Zoopagomycetes</taxon>
        <taxon>Zoopagales</taxon>
        <taxon>Sigmoideomycetaceae</taxon>
        <taxon>Thamnocephalis</taxon>
    </lineage>
</organism>
<dbReference type="FunFam" id="3.40.850.10:FF:000051">
    <property type="entry name" value="Kinesin-like protein bimC"/>
    <property type="match status" value="1"/>
</dbReference>
<dbReference type="GO" id="GO:0005876">
    <property type="term" value="C:spindle microtubule"/>
    <property type="evidence" value="ECO:0007669"/>
    <property type="project" value="TreeGrafter"/>
</dbReference>
<gene>
    <name evidence="16" type="ORF">THASP1DRAFT_34836</name>
</gene>
<reference evidence="17" key="1">
    <citation type="journal article" date="2018" name="Nat. Microbiol.">
        <title>Leveraging single-cell genomics to expand the fungal tree of life.</title>
        <authorList>
            <person name="Ahrendt S.R."/>
            <person name="Quandt C.A."/>
            <person name="Ciobanu D."/>
            <person name="Clum A."/>
            <person name="Salamov A."/>
            <person name="Andreopoulos B."/>
            <person name="Cheng J.F."/>
            <person name="Woyke T."/>
            <person name="Pelin A."/>
            <person name="Henrissat B."/>
            <person name="Reynolds N.K."/>
            <person name="Benny G.L."/>
            <person name="Smith M.E."/>
            <person name="James T.Y."/>
            <person name="Grigoriev I.V."/>
        </authorList>
    </citation>
    <scope>NUCLEOTIDE SEQUENCE [LARGE SCALE GENOMIC DNA]</scope>
    <source>
        <strain evidence="17">RSA 1356</strain>
    </source>
</reference>
<protein>
    <recommendedName>
        <fullName evidence="14">Kinesin-like protein</fullName>
    </recommendedName>
</protein>
<dbReference type="PROSITE" id="PS50067">
    <property type="entry name" value="KINESIN_MOTOR_2"/>
    <property type="match status" value="1"/>
</dbReference>
<evidence type="ECO:0000256" key="3">
    <source>
        <dbReference type="ARBA" id="ARBA00022618"/>
    </source>
</evidence>
<dbReference type="EMBL" id="KZ992679">
    <property type="protein sequence ID" value="RKP07732.1"/>
    <property type="molecule type" value="Genomic_DNA"/>
</dbReference>
<keyword evidence="5 13" id="KW-0547">Nucleotide-binding</keyword>
<evidence type="ECO:0000256" key="14">
    <source>
        <dbReference type="RuleBase" id="RU000394"/>
    </source>
</evidence>
<evidence type="ECO:0000256" key="8">
    <source>
        <dbReference type="ARBA" id="ARBA00023054"/>
    </source>
</evidence>
<dbReference type="SMART" id="SM00129">
    <property type="entry name" value="KISc"/>
    <property type="match status" value="1"/>
</dbReference>
<evidence type="ECO:0000256" key="9">
    <source>
        <dbReference type="ARBA" id="ARBA00023175"/>
    </source>
</evidence>
<keyword evidence="7 13" id="KW-0067">ATP-binding</keyword>
<dbReference type="InterPro" id="IPR019821">
    <property type="entry name" value="Kinesin_motor_CS"/>
</dbReference>
<dbReference type="STRING" id="78915.A0A4P9XPD3"/>
<dbReference type="InterPro" id="IPR036961">
    <property type="entry name" value="Kinesin_motor_dom_sf"/>
</dbReference>
<feature type="domain" description="Kinesin motor" evidence="15">
    <location>
        <begin position="7"/>
        <end position="329"/>
    </location>
</feature>
<keyword evidence="17" id="KW-1185">Reference proteome</keyword>
<dbReference type="GO" id="GO:0072686">
    <property type="term" value="C:mitotic spindle"/>
    <property type="evidence" value="ECO:0007669"/>
    <property type="project" value="TreeGrafter"/>
</dbReference>
<dbReference type="GO" id="GO:0008574">
    <property type="term" value="F:plus-end-directed microtubule motor activity"/>
    <property type="evidence" value="ECO:0007669"/>
    <property type="project" value="TreeGrafter"/>
</dbReference>
<proteinExistence type="inferred from homology"/>
<evidence type="ECO:0000256" key="1">
    <source>
        <dbReference type="ARBA" id="ARBA00004245"/>
    </source>
</evidence>
<evidence type="ECO:0000256" key="5">
    <source>
        <dbReference type="ARBA" id="ARBA00022741"/>
    </source>
</evidence>
<dbReference type="GO" id="GO:0051301">
    <property type="term" value="P:cell division"/>
    <property type="evidence" value="ECO:0007669"/>
    <property type="project" value="UniProtKB-KW"/>
</dbReference>
<evidence type="ECO:0000256" key="13">
    <source>
        <dbReference type="PROSITE-ProRule" id="PRU00283"/>
    </source>
</evidence>
<dbReference type="PRINTS" id="PR00380">
    <property type="entry name" value="KINESINHEAVY"/>
</dbReference>
<dbReference type="GO" id="GO:0005634">
    <property type="term" value="C:nucleus"/>
    <property type="evidence" value="ECO:0007669"/>
    <property type="project" value="TreeGrafter"/>
</dbReference>
<sequence length="385" mass="42756">MASAATPIPMSGRITPVDGPVYRNKHQANAKETKIQAATKRTFTFDRVFGPDATQETVYDDVVAPILQEVLNGYNCTIFAYGQTGTGKTYTMEGDLDDLEGYHAGIIPRTLQRLFDVLESDTSEYSVRLSYSELYNEELRDLLSPVHDDRKLRIFEDASARRRVVIEGLEEVLVGSARDGIHWLRQGSNKRKVAATKCNENSSRSHAIFSVTVHIKEASSDGEDLLKVGKLNLVDLAGSESIGRSGAENKRAREAGMINQSLLTLGRVINALVDKSPHIPYRESKLTRLLQDSLGGRTKTCIIATVSPAKGSVEETLSTLDYASRAKNIRNKPEVNQRMTKAMLIKEYEVIIKQLKEDLQLTRERHGVYLAPDVHQHQATGGRTS</sequence>
<keyword evidence="11" id="KW-0131">Cell cycle</keyword>
<dbReference type="Pfam" id="PF00225">
    <property type="entry name" value="Kinesin"/>
    <property type="match status" value="1"/>
</dbReference>
<evidence type="ECO:0000256" key="11">
    <source>
        <dbReference type="ARBA" id="ARBA00023306"/>
    </source>
</evidence>
<keyword evidence="4 14" id="KW-0493">Microtubule</keyword>
<evidence type="ECO:0000256" key="7">
    <source>
        <dbReference type="ARBA" id="ARBA00022840"/>
    </source>
</evidence>
<evidence type="ECO:0000259" key="15">
    <source>
        <dbReference type="PROSITE" id="PS50067"/>
    </source>
</evidence>
<evidence type="ECO:0000256" key="4">
    <source>
        <dbReference type="ARBA" id="ARBA00022701"/>
    </source>
</evidence>
<keyword evidence="2" id="KW-0963">Cytoplasm</keyword>
<dbReference type="PANTHER" id="PTHR47970">
    <property type="entry name" value="KINESIN-LIKE PROTEIN KIF11"/>
    <property type="match status" value="1"/>
</dbReference>
<dbReference type="GO" id="GO:0005524">
    <property type="term" value="F:ATP binding"/>
    <property type="evidence" value="ECO:0007669"/>
    <property type="project" value="UniProtKB-UniRule"/>
</dbReference>
<comment type="subcellular location">
    <subcellularLocation>
        <location evidence="1">Cytoplasm</location>
        <location evidence="1">Cytoskeleton</location>
    </subcellularLocation>
</comment>
<dbReference type="SUPFAM" id="SSF52540">
    <property type="entry name" value="P-loop containing nucleoside triphosphate hydrolases"/>
    <property type="match status" value="1"/>
</dbReference>
<dbReference type="InterPro" id="IPR047149">
    <property type="entry name" value="KIF11-like"/>
</dbReference>
<evidence type="ECO:0000313" key="16">
    <source>
        <dbReference type="EMBL" id="RKP07732.1"/>
    </source>
</evidence>
<evidence type="ECO:0000256" key="2">
    <source>
        <dbReference type="ARBA" id="ARBA00022490"/>
    </source>
</evidence>
<evidence type="ECO:0000256" key="6">
    <source>
        <dbReference type="ARBA" id="ARBA00022776"/>
    </source>
</evidence>
<evidence type="ECO:0000313" key="17">
    <source>
        <dbReference type="Proteomes" id="UP000271241"/>
    </source>
</evidence>
<keyword evidence="10" id="KW-0206">Cytoskeleton</keyword>
<dbReference type="CDD" id="cd01364">
    <property type="entry name" value="KISc_BimC_Eg5"/>
    <property type="match status" value="1"/>
</dbReference>
<dbReference type="GO" id="GO:0000073">
    <property type="term" value="P:initial mitotic spindle pole body separation"/>
    <property type="evidence" value="ECO:0007669"/>
    <property type="project" value="TreeGrafter"/>
</dbReference>
<comment type="similarity">
    <text evidence="12">Belongs to the TRAFAC class myosin-kinesin ATPase superfamily. Kinesin family. KIN-5/BimC subfamily.</text>
</comment>
<name>A0A4P9XPD3_9FUNG</name>
<feature type="binding site" evidence="13">
    <location>
        <begin position="82"/>
        <end position="89"/>
    </location>
    <ligand>
        <name>ATP</name>
        <dbReference type="ChEBI" id="CHEBI:30616"/>
    </ligand>
</feature>
<dbReference type="PANTHER" id="PTHR47970:SF12">
    <property type="entry name" value="KINESIN FAMILY MEMBER 11"/>
    <property type="match status" value="1"/>
</dbReference>
<accession>A0A4P9XPD3</accession>
<keyword evidence="9 13" id="KW-0505">Motor protein</keyword>
<dbReference type="Gene3D" id="3.40.850.10">
    <property type="entry name" value="Kinesin motor domain"/>
    <property type="match status" value="1"/>
</dbReference>
<dbReference type="InterPro" id="IPR047241">
    <property type="entry name" value="KIF11-like_kin_motor_dom"/>
</dbReference>
<dbReference type="PROSITE" id="PS00411">
    <property type="entry name" value="KINESIN_MOTOR_1"/>
    <property type="match status" value="1"/>
</dbReference>
<dbReference type="OrthoDB" id="3176171at2759"/>
<dbReference type="GO" id="GO:0008017">
    <property type="term" value="F:microtubule binding"/>
    <property type="evidence" value="ECO:0007669"/>
    <property type="project" value="InterPro"/>
</dbReference>
<evidence type="ECO:0000256" key="10">
    <source>
        <dbReference type="ARBA" id="ARBA00023212"/>
    </source>
</evidence>
<dbReference type="AlphaFoldDB" id="A0A4P9XPD3"/>
<dbReference type="Proteomes" id="UP000271241">
    <property type="component" value="Unassembled WGS sequence"/>
</dbReference>